<evidence type="ECO:0000256" key="9">
    <source>
        <dbReference type="ARBA" id="ARBA00022801"/>
    </source>
</evidence>
<dbReference type="Pfam" id="PF04389">
    <property type="entry name" value="Peptidase_M28"/>
    <property type="match status" value="1"/>
</dbReference>
<feature type="compositionally biased region" description="Basic and acidic residues" evidence="16">
    <location>
        <begin position="656"/>
        <end position="668"/>
    </location>
</feature>
<evidence type="ECO:0000256" key="11">
    <source>
        <dbReference type="ARBA" id="ARBA00022989"/>
    </source>
</evidence>
<evidence type="ECO:0000256" key="3">
    <source>
        <dbReference type="ARBA" id="ARBA00004128"/>
    </source>
</evidence>
<feature type="domain" description="Vacuolar membrane protease C-terminal" evidence="19">
    <location>
        <begin position="778"/>
        <end position="994"/>
    </location>
</feature>
<feature type="transmembrane region" description="Helical" evidence="17">
    <location>
        <begin position="685"/>
        <end position="711"/>
    </location>
</feature>
<proteinExistence type="inferred from homology"/>
<accession>A0A1Q8RX46</accession>
<comment type="cofactor">
    <cofactor evidence="1">
        <name>Zn(2+)</name>
        <dbReference type="ChEBI" id="CHEBI:29105"/>
    </cofactor>
</comment>
<reference evidence="21 22" key="1">
    <citation type="submission" date="2016-11" db="EMBL/GenBank/DDBJ databases">
        <title>Draft Genome Assembly of Colletotrichum chlorophyti a pathogen of herbaceous plants.</title>
        <authorList>
            <person name="Gan P."/>
            <person name="Narusaka M."/>
            <person name="Tsushima A."/>
            <person name="Narusaka Y."/>
            <person name="Takano Y."/>
            <person name="Shirasu K."/>
        </authorList>
    </citation>
    <scope>NUCLEOTIDE SEQUENCE [LARGE SCALE GENOMIC DNA]</scope>
    <source>
        <strain evidence="21 22">NTL11</strain>
    </source>
</reference>
<keyword evidence="12" id="KW-0482">Metalloprotease</keyword>
<evidence type="ECO:0000256" key="17">
    <source>
        <dbReference type="SAM" id="Phobius"/>
    </source>
</evidence>
<keyword evidence="14" id="KW-0325">Glycoprotein</keyword>
<comment type="similarity">
    <text evidence="4 15">Belongs to the peptidase M28 family.</text>
</comment>
<keyword evidence="9 15" id="KW-0378">Hydrolase</keyword>
<keyword evidence="8 15" id="KW-0479">Metal-binding</keyword>
<feature type="transmembrane region" description="Helical" evidence="17">
    <location>
        <begin position="749"/>
        <end position="771"/>
    </location>
</feature>
<evidence type="ECO:0000256" key="15">
    <source>
        <dbReference type="RuleBase" id="RU361240"/>
    </source>
</evidence>
<dbReference type="STRING" id="708187.A0A1Q8RX46"/>
<feature type="transmembrane region" description="Helical" evidence="17">
    <location>
        <begin position="504"/>
        <end position="521"/>
    </location>
</feature>
<keyword evidence="10 15" id="KW-0862">Zinc</keyword>
<feature type="transmembrane region" description="Helical" evidence="17">
    <location>
        <begin position="536"/>
        <end position="557"/>
    </location>
</feature>
<keyword evidence="22" id="KW-1185">Reference proteome</keyword>
<evidence type="ECO:0000256" key="12">
    <source>
        <dbReference type="ARBA" id="ARBA00023049"/>
    </source>
</evidence>
<feature type="transmembrane region" description="Helical" evidence="17">
    <location>
        <begin position="13"/>
        <end position="31"/>
    </location>
</feature>
<comment type="function">
    <text evidence="2">May be involved in vacuolar sorting and osmoregulation.</text>
</comment>
<evidence type="ECO:0000259" key="18">
    <source>
        <dbReference type="Pfam" id="PF04389"/>
    </source>
</evidence>
<dbReference type="InterPro" id="IPR045175">
    <property type="entry name" value="M28_fam"/>
</dbReference>
<feature type="transmembrane region" description="Helical" evidence="17">
    <location>
        <begin position="419"/>
        <end position="442"/>
    </location>
</feature>
<dbReference type="CDD" id="cd03875">
    <property type="entry name" value="M28_Fxna_like"/>
    <property type="match status" value="1"/>
</dbReference>
<evidence type="ECO:0000256" key="1">
    <source>
        <dbReference type="ARBA" id="ARBA00001947"/>
    </source>
</evidence>
<keyword evidence="13 17" id="KW-0472">Membrane</keyword>
<dbReference type="Pfam" id="PF22250">
    <property type="entry name" value="PFF1_C"/>
    <property type="match status" value="1"/>
</dbReference>
<dbReference type="SUPFAM" id="SSF53187">
    <property type="entry name" value="Zn-dependent exopeptidases"/>
    <property type="match status" value="1"/>
</dbReference>
<evidence type="ECO:0000256" key="5">
    <source>
        <dbReference type="ARBA" id="ARBA00022554"/>
    </source>
</evidence>
<evidence type="ECO:0000256" key="14">
    <source>
        <dbReference type="ARBA" id="ARBA00023180"/>
    </source>
</evidence>
<comment type="subcellular location">
    <subcellularLocation>
        <location evidence="3">Vacuole membrane</location>
        <topology evidence="3">Multi-pass membrane protein</topology>
    </subcellularLocation>
</comment>
<keyword evidence="11 17" id="KW-1133">Transmembrane helix</keyword>
<dbReference type="InterPro" id="IPR053975">
    <property type="entry name" value="PFF1_C"/>
</dbReference>
<dbReference type="GO" id="GO:0005774">
    <property type="term" value="C:vacuolar membrane"/>
    <property type="evidence" value="ECO:0007669"/>
    <property type="project" value="UniProtKB-SubCell"/>
</dbReference>
<feature type="transmembrane region" description="Helical" evidence="17">
    <location>
        <begin position="564"/>
        <end position="584"/>
    </location>
</feature>
<feature type="transmembrane region" description="Helical" evidence="17">
    <location>
        <begin position="723"/>
        <end position="743"/>
    </location>
</feature>
<feature type="domain" description="Peptidase M28" evidence="18">
    <location>
        <begin position="194"/>
        <end position="370"/>
    </location>
</feature>
<dbReference type="GO" id="GO:0046872">
    <property type="term" value="F:metal ion binding"/>
    <property type="evidence" value="ECO:0007669"/>
    <property type="project" value="UniProtKB-KW"/>
</dbReference>
<evidence type="ECO:0000313" key="22">
    <source>
        <dbReference type="Proteomes" id="UP000186583"/>
    </source>
</evidence>
<dbReference type="EC" id="3.4.-.-" evidence="15"/>
<dbReference type="PANTHER" id="PTHR12147">
    <property type="entry name" value="METALLOPEPTIDASE M28 FAMILY MEMBER"/>
    <property type="match status" value="1"/>
</dbReference>
<feature type="region of interest" description="Disordered" evidence="16">
    <location>
        <begin position="656"/>
        <end position="675"/>
    </location>
</feature>
<dbReference type="InterPro" id="IPR048024">
    <property type="entry name" value="Fxna-like_M28_dom"/>
</dbReference>
<feature type="transmembrane region" description="Helical" evidence="17">
    <location>
        <begin position="473"/>
        <end position="492"/>
    </location>
</feature>
<dbReference type="InterPro" id="IPR053976">
    <property type="entry name" value="PFF1_TM"/>
</dbReference>
<keyword evidence="5" id="KW-0926">Vacuole</keyword>
<evidence type="ECO:0000256" key="16">
    <source>
        <dbReference type="SAM" id="MobiDB-lite"/>
    </source>
</evidence>
<dbReference type="PANTHER" id="PTHR12147:SF58">
    <property type="entry name" value="VACUOLAR MEMBRANE PROTEASE"/>
    <property type="match status" value="1"/>
</dbReference>
<evidence type="ECO:0000259" key="19">
    <source>
        <dbReference type="Pfam" id="PF22250"/>
    </source>
</evidence>
<keyword evidence="7 17" id="KW-0812">Transmembrane</keyword>
<feature type="compositionally biased region" description="Basic and acidic residues" evidence="16">
    <location>
        <begin position="609"/>
        <end position="628"/>
    </location>
</feature>
<evidence type="ECO:0000259" key="20">
    <source>
        <dbReference type="Pfam" id="PF22251"/>
    </source>
</evidence>
<evidence type="ECO:0000256" key="13">
    <source>
        <dbReference type="ARBA" id="ARBA00023136"/>
    </source>
</evidence>
<comment type="caution">
    <text evidence="21">The sequence shown here is derived from an EMBL/GenBank/DDBJ whole genome shotgun (WGS) entry which is preliminary data.</text>
</comment>
<evidence type="ECO:0000256" key="2">
    <source>
        <dbReference type="ARBA" id="ARBA00003273"/>
    </source>
</evidence>
<dbReference type="Pfam" id="PF22251">
    <property type="entry name" value="PFF1_TM"/>
    <property type="match status" value="1"/>
</dbReference>
<keyword evidence="6 15" id="KW-0645">Protease</keyword>
<evidence type="ECO:0000256" key="6">
    <source>
        <dbReference type="ARBA" id="ARBA00022670"/>
    </source>
</evidence>
<name>A0A1Q8RX46_9PEZI</name>
<dbReference type="GO" id="GO:0006508">
    <property type="term" value="P:proteolysis"/>
    <property type="evidence" value="ECO:0007669"/>
    <property type="project" value="UniProtKB-KW"/>
</dbReference>
<sequence>MASNPFGFTKGPVTFWLVAVYAAFIIPLVYVHESVPSIPKHLPDGLNMTEAWLDLSIISSAYHPYNSRANDEVGAFLLKRIEEILDCNKVQWSKETGTGGVVWPKYIVNVTKTPGQTAARTSSVSIGSTVTVFDETTSNVTFTGISRPLGSALGGNELNGVTYFEGTNKIVYIRGSQDPDGEWWKKPDPKNIGKGGVLVNAHYDSVSTGYGATDDGMGVASILQMVRYFTTPGRQPERGIVLLFNNGEEDGLYGAKAFHYSPFYHFTTSFVNLEGAGAGGRAILFRTTDLQAAKAYRKAPHPFGSIVADDGFKLGAIKSETDYRVWADFGMRGLDIAFYRPRARYHTNQDDARHASRESLWHMLSNSLAAVEALEKDLTTFKGDPPGGDTRKVSSGSGSHGVWFDMFGEGFAALNITGLFAWCVTLLVVSPLILFAASYIIAAQGKYYFFSHKFTPLSGETITLGGWKGFFRFPIALIISGGLTFAGALLIHKINPHIVYSSDYGVWATTSSVFFIVFWTISKGASAVRPSALQRGYAHIWLFILSWALLIVATVYADRQSIGSGYLVAFLHSAIFVSTVVAVLELGALPSKTVYAARANADQELPDSDALRSPRANEGDDEPTERTPLRSGEAGNNGTMGTTFATTYRRSLSAITRHDADGETKDTRPSSQEQPWSAKLPSWTWFLQLLLLAPITIVIFLQVALFAVSATHTTSSDVGDAKVVYLGIALFTILVLLPITPFVHRASFYLPLFLLLVLITSLIYNLVAFPFSANNRYKVYFVQDLDLTTAESSVRVTGVEEYVRKIIAEVPSASGKHIECSNGARGSLSECSYNASSVLPKLTPSLVFGDFAKQKYAGLVTVETTSNSSTSASLRIDAEESKECEIIFGGSLESVNVRGSAGIDPLLSKPLPKGNLRHATLWRRDLSKPWVVDIKWQPGAVWGNRPAYLPSERHAMITCQWSDVNTRGVIPAFDEIVQFAPDWAAITKGTVGLVRGHKVFEYNSKSSDDELSQDS</sequence>
<evidence type="ECO:0000256" key="7">
    <source>
        <dbReference type="ARBA" id="ARBA00022692"/>
    </source>
</evidence>
<gene>
    <name evidence="21" type="ORF">CCHL11_09506</name>
</gene>
<dbReference type="InterPro" id="IPR007484">
    <property type="entry name" value="Peptidase_M28"/>
</dbReference>
<evidence type="ECO:0000256" key="4">
    <source>
        <dbReference type="ARBA" id="ARBA00010918"/>
    </source>
</evidence>
<dbReference type="OrthoDB" id="76293at2759"/>
<protein>
    <recommendedName>
        <fullName evidence="15">Peptide hydrolase</fullName>
        <ecNumber evidence="15">3.4.-.-</ecNumber>
    </recommendedName>
</protein>
<evidence type="ECO:0000313" key="21">
    <source>
        <dbReference type="EMBL" id="OLN89797.1"/>
    </source>
</evidence>
<dbReference type="Gene3D" id="3.40.630.10">
    <property type="entry name" value="Zn peptidases"/>
    <property type="match status" value="1"/>
</dbReference>
<dbReference type="GO" id="GO:0008235">
    <property type="term" value="F:metalloexopeptidase activity"/>
    <property type="evidence" value="ECO:0007669"/>
    <property type="project" value="InterPro"/>
</dbReference>
<dbReference type="AlphaFoldDB" id="A0A1Q8RX46"/>
<evidence type="ECO:0000256" key="10">
    <source>
        <dbReference type="ARBA" id="ARBA00022833"/>
    </source>
</evidence>
<feature type="region of interest" description="Disordered" evidence="16">
    <location>
        <begin position="606"/>
        <end position="642"/>
    </location>
</feature>
<feature type="domain" description="Vacuolar membrane protease transmembrane" evidence="20">
    <location>
        <begin position="471"/>
        <end position="748"/>
    </location>
</feature>
<dbReference type="Proteomes" id="UP000186583">
    <property type="component" value="Unassembled WGS sequence"/>
</dbReference>
<dbReference type="EMBL" id="MPGH01000074">
    <property type="protein sequence ID" value="OLN89797.1"/>
    <property type="molecule type" value="Genomic_DNA"/>
</dbReference>
<evidence type="ECO:0000256" key="8">
    <source>
        <dbReference type="ARBA" id="ARBA00022723"/>
    </source>
</evidence>
<organism evidence="21 22">
    <name type="scientific">Colletotrichum chlorophyti</name>
    <dbReference type="NCBI Taxonomy" id="708187"/>
    <lineage>
        <taxon>Eukaryota</taxon>
        <taxon>Fungi</taxon>
        <taxon>Dikarya</taxon>
        <taxon>Ascomycota</taxon>
        <taxon>Pezizomycotina</taxon>
        <taxon>Sordariomycetes</taxon>
        <taxon>Hypocreomycetidae</taxon>
        <taxon>Glomerellales</taxon>
        <taxon>Glomerellaceae</taxon>
        <taxon>Colletotrichum</taxon>
    </lineage>
</organism>